<dbReference type="EMBL" id="CP069620">
    <property type="protein sequence ID" value="UZH55407.1"/>
    <property type="molecule type" value="Genomic_DNA"/>
</dbReference>
<sequence>MNNLRFIIFLALSIAVANQVVAQTVKNGRKGDVFVDDSGVMRWGHNKEEVKGFGVNYSVPFAHAFRSGKKMGADLKKEMQNDVYHFSRLGFDLYRIHIWDTEISDAEGNLLKNEHLDHFDFLISELKQRGINFVLTPIAYWGGGWPEPDLETPGFSHKYGKEGSLTHPDAIKAQENYLAQFLEHVNPYTGIAYKDEPNVIAFEISNEPHHRERPEKVQEFIERMIASMKSTGTKKPIFYNVTHSIQLAETYAKAGIDGGTFQWYPTGLGFGKELEGNLLPNVNNYEIPFEEVWEENGLAKLVYEFDAADVMKSYIYPAMARSFRQAGIQVGTHFAYDPTFMAAYNTEYDTHYMNLAYTPSKALALMISGEIFHQLPMNKVLGKYPANLNFGNFSISYEKDLAEMNSEEKFIYTNTTESRPKNIKKLKQIAGVGNSSVVNYEGKGAYFLDKLEKGVWRLEVMPDAVLVENPFGNNSLKKTLAVIKHAEWAMKVILPDLGPDFSINGLNSGNEVSKNASESGFSIKPGTYILVKNGKKSRSSYKGWSERDFTAFVAPKTTVERTYLVHEAVPTLTEGEKHEISAEIVSNKPVEKVEAWFRNGNTYESVQFQQKEAYNFAAAVPEKLLKKGFLEYRIIVSTSEGTNTFPGGQKGNPGEWDFDPDAPYRIRIVEPEAPVYLFNASEDSGNVVASWLPTLNTVPAAHPGEAEFRVNVEKLFEVDPENTEAEPVYDYSFRYNFNRKVAGREEALEDKTRLIFKEKALNDKPVKLQVALVMDSGRSFGKVIELQPEIQEYEIALSELQPVKTVTLPRPYPSFLPLYMEHNIQEEFDLKDAESLQFSIGPELSETEQQEQHGVGIVSVRLE</sequence>
<organism evidence="2 3">
    <name type="scientific">Salinimicrobium tongyeongense</name>
    <dbReference type="NCBI Taxonomy" id="2809707"/>
    <lineage>
        <taxon>Bacteria</taxon>
        <taxon>Pseudomonadati</taxon>
        <taxon>Bacteroidota</taxon>
        <taxon>Flavobacteriia</taxon>
        <taxon>Flavobacteriales</taxon>
        <taxon>Flavobacteriaceae</taxon>
        <taxon>Salinimicrobium</taxon>
    </lineage>
</organism>
<dbReference type="InterPro" id="IPR045053">
    <property type="entry name" value="MAN-like"/>
</dbReference>
<name>A0ABY6NR82_9FLAO</name>
<dbReference type="PANTHER" id="PTHR31451">
    <property type="match status" value="1"/>
</dbReference>
<keyword evidence="3" id="KW-1185">Reference proteome</keyword>
<dbReference type="RefSeq" id="WP_265163767.1">
    <property type="nucleotide sequence ID" value="NZ_CP069620.1"/>
</dbReference>
<evidence type="ECO:0000313" key="3">
    <source>
        <dbReference type="Proteomes" id="UP001163981"/>
    </source>
</evidence>
<evidence type="ECO:0000256" key="1">
    <source>
        <dbReference type="SAM" id="SignalP"/>
    </source>
</evidence>
<proteinExistence type="predicted"/>
<dbReference type="SUPFAM" id="SSF51445">
    <property type="entry name" value="(Trans)glycosidases"/>
    <property type="match status" value="1"/>
</dbReference>
<dbReference type="InterPro" id="IPR017853">
    <property type="entry name" value="GH"/>
</dbReference>
<keyword evidence="1" id="KW-0732">Signal</keyword>
<reference evidence="2" key="1">
    <citation type="submission" date="2021-02" db="EMBL/GenBank/DDBJ databases">
        <title>Salinimicrobium sp. nov. isolated from seawater in Tongyeong, Republic of Korea.</title>
        <authorList>
            <person name="Lee S.-J."/>
        </authorList>
    </citation>
    <scope>NUCLEOTIDE SEQUENCE</scope>
    <source>
        <strain evidence="2">HN-2-9-2</strain>
    </source>
</reference>
<feature type="chain" id="PRO_5046722415" evidence="1">
    <location>
        <begin position="23"/>
        <end position="863"/>
    </location>
</feature>
<feature type="signal peptide" evidence="1">
    <location>
        <begin position="1"/>
        <end position="22"/>
    </location>
</feature>
<dbReference type="Proteomes" id="UP001163981">
    <property type="component" value="Chromosome"/>
</dbReference>
<gene>
    <name evidence="2" type="ORF">JRG66_00435</name>
</gene>
<dbReference type="Gene3D" id="3.20.20.80">
    <property type="entry name" value="Glycosidases"/>
    <property type="match status" value="1"/>
</dbReference>
<protein>
    <submittedName>
        <fullName evidence="2">Cellulase family glycosylhydrolase</fullName>
    </submittedName>
</protein>
<evidence type="ECO:0000313" key="2">
    <source>
        <dbReference type="EMBL" id="UZH55407.1"/>
    </source>
</evidence>
<accession>A0ABY6NR82</accession>